<protein>
    <submittedName>
        <fullName evidence="9">Ferredoxin</fullName>
    </submittedName>
</protein>
<keyword evidence="2" id="KW-0004">4Fe-4S</keyword>
<keyword evidence="4" id="KW-0677">Repeat</keyword>
<dbReference type="OrthoDB" id="9795268at2"/>
<evidence type="ECO:0000256" key="1">
    <source>
        <dbReference type="ARBA" id="ARBA00022448"/>
    </source>
</evidence>
<dbReference type="Gene3D" id="3.30.70.20">
    <property type="match status" value="2"/>
</dbReference>
<evidence type="ECO:0000256" key="3">
    <source>
        <dbReference type="ARBA" id="ARBA00022723"/>
    </source>
</evidence>
<dbReference type="AlphaFoldDB" id="A0A1L8CRH0"/>
<evidence type="ECO:0000313" key="9">
    <source>
        <dbReference type="EMBL" id="GAV21516.1"/>
    </source>
</evidence>
<comment type="caution">
    <text evidence="9">The sequence shown here is derived from an EMBL/GenBank/DDBJ whole genome shotgun (WGS) entry which is preliminary data.</text>
</comment>
<keyword evidence="3" id="KW-0479">Metal-binding</keyword>
<evidence type="ECO:0000256" key="7">
    <source>
        <dbReference type="ARBA" id="ARBA00023014"/>
    </source>
</evidence>
<dbReference type="SUPFAM" id="SSF54862">
    <property type="entry name" value="4Fe-4S ferredoxins"/>
    <property type="match status" value="1"/>
</dbReference>
<dbReference type="PANTHER" id="PTHR43687:SF6">
    <property type="entry name" value="L-ASPARTATE SEMIALDEHYDE SULFURTRANSFERASE IRON-SULFUR SUBUNIT"/>
    <property type="match status" value="1"/>
</dbReference>
<keyword evidence="10" id="KW-1185">Reference proteome</keyword>
<keyword evidence="1" id="KW-0813">Transport</keyword>
<proteinExistence type="predicted"/>
<evidence type="ECO:0000256" key="6">
    <source>
        <dbReference type="ARBA" id="ARBA00023004"/>
    </source>
</evidence>
<dbReference type="STRING" id="870242.cpu_00260"/>
<dbReference type="GO" id="GO:0046872">
    <property type="term" value="F:metal ion binding"/>
    <property type="evidence" value="ECO:0007669"/>
    <property type="project" value="UniProtKB-KW"/>
</dbReference>
<keyword evidence="5" id="KW-0249">Electron transport</keyword>
<keyword evidence="6" id="KW-0408">Iron</keyword>
<dbReference type="GO" id="GO:0051539">
    <property type="term" value="F:4 iron, 4 sulfur cluster binding"/>
    <property type="evidence" value="ECO:0007669"/>
    <property type="project" value="UniProtKB-KW"/>
</dbReference>
<evidence type="ECO:0000313" key="10">
    <source>
        <dbReference type="Proteomes" id="UP000187485"/>
    </source>
</evidence>
<dbReference type="InterPro" id="IPR050572">
    <property type="entry name" value="Fe-S_Ferredoxin"/>
</dbReference>
<reference evidence="10" key="1">
    <citation type="submission" date="2016-12" db="EMBL/GenBank/DDBJ databases">
        <title>Draft Genome Sequences od Carboxydothermus pertinax and islandicus, Hydrogenogenic Carboxydotrophic Bacteria.</title>
        <authorList>
            <person name="Fukuyama Y."/>
            <person name="Ohmae K."/>
            <person name="Yoneda Y."/>
            <person name="Yoshida T."/>
            <person name="Sako Y."/>
        </authorList>
    </citation>
    <scope>NUCLEOTIDE SEQUENCE [LARGE SCALE GENOMIC DNA]</scope>
    <source>
        <strain evidence="10">Ug1</strain>
    </source>
</reference>
<keyword evidence="7" id="KW-0411">Iron-sulfur</keyword>
<dbReference type="PROSITE" id="PS51379">
    <property type="entry name" value="4FE4S_FER_2"/>
    <property type="match status" value="2"/>
</dbReference>
<dbReference type="PANTHER" id="PTHR43687">
    <property type="entry name" value="ADENYLYLSULFATE REDUCTASE, BETA SUBUNIT"/>
    <property type="match status" value="1"/>
</dbReference>
<dbReference type="InterPro" id="IPR017896">
    <property type="entry name" value="4Fe4S_Fe-S-bd"/>
</dbReference>
<evidence type="ECO:0000256" key="5">
    <source>
        <dbReference type="ARBA" id="ARBA00022982"/>
    </source>
</evidence>
<feature type="domain" description="4Fe-4S ferredoxin-type" evidence="8">
    <location>
        <begin position="7"/>
        <end position="36"/>
    </location>
</feature>
<organism evidence="9 10">
    <name type="scientific">Carboxydothermus pertinax</name>
    <dbReference type="NCBI Taxonomy" id="870242"/>
    <lineage>
        <taxon>Bacteria</taxon>
        <taxon>Bacillati</taxon>
        <taxon>Bacillota</taxon>
        <taxon>Clostridia</taxon>
        <taxon>Thermoanaerobacterales</taxon>
        <taxon>Thermoanaerobacteraceae</taxon>
        <taxon>Carboxydothermus</taxon>
    </lineage>
</organism>
<sequence length="125" mass="13843">MEKVVRKIVKINEDLCTGCGKCITPCVEGAIELVNGKAKVIREELCDGAGFCLAVCPTGALTIEERETVPFSHEAVEEVKAHREVEEIFCHFCGNSEYDKALFPIRFKGDSLWACAQCLPRLIHS</sequence>
<gene>
    <name evidence="9" type="ORF">cpu_00260</name>
</gene>
<evidence type="ECO:0000259" key="8">
    <source>
        <dbReference type="PROSITE" id="PS51379"/>
    </source>
</evidence>
<feature type="domain" description="4Fe-4S ferredoxin-type" evidence="8">
    <location>
        <begin position="37"/>
        <end position="66"/>
    </location>
</feature>
<dbReference type="EMBL" id="BDJK01000003">
    <property type="protein sequence ID" value="GAV21516.1"/>
    <property type="molecule type" value="Genomic_DNA"/>
</dbReference>
<evidence type="ECO:0000256" key="4">
    <source>
        <dbReference type="ARBA" id="ARBA00022737"/>
    </source>
</evidence>
<name>A0A1L8CRH0_9THEO</name>
<dbReference type="Proteomes" id="UP000187485">
    <property type="component" value="Unassembled WGS sequence"/>
</dbReference>
<evidence type="ECO:0000256" key="2">
    <source>
        <dbReference type="ARBA" id="ARBA00022485"/>
    </source>
</evidence>
<dbReference type="RefSeq" id="WP_075857959.1">
    <property type="nucleotide sequence ID" value="NZ_BDJK01000003.1"/>
</dbReference>
<accession>A0A1L8CRH0</accession>
<dbReference type="Pfam" id="PF14697">
    <property type="entry name" value="Fer4_21"/>
    <property type="match status" value="1"/>
</dbReference>